<evidence type="ECO:0000313" key="2">
    <source>
        <dbReference type="WBParaSite" id="Hba_21696"/>
    </source>
</evidence>
<proteinExistence type="predicted"/>
<keyword evidence="1" id="KW-1185">Reference proteome</keyword>
<dbReference type="AlphaFoldDB" id="A0A1I7XV56"/>
<protein>
    <submittedName>
        <fullName evidence="2">Uncharacterized protein</fullName>
    </submittedName>
</protein>
<reference evidence="2" key="1">
    <citation type="submission" date="2016-11" db="UniProtKB">
        <authorList>
            <consortium name="WormBaseParasite"/>
        </authorList>
    </citation>
    <scope>IDENTIFICATION</scope>
</reference>
<organism evidence="1 2">
    <name type="scientific">Heterorhabditis bacteriophora</name>
    <name type="common">Entomopathogenic nematode worm</name>
    <dbReference type="NCBI Taxonomy" id="37862"/>
    <lineage>
        <taxon>Eukaryota</taxon>
        <taxon>Metazoa</taxon>
        <taxon>Ecdysozoa</taxon>
        <taxon>Nematoda</taxon>
        <taxon>Chromadorea</taxon>
        <taxon>Rhabditida</taxon>
        <taxon>Rhabditina</taxon>
        <taxon>Rhabditomorpha</taxon>
        <taxon>Strongyloidea</taxon>
        <taxon>Heterorhabditidae</taxon>
        <taxon>Heterorhabditis</taxon>
    </lineage>
</organism>
<dbReference type="WBParaSite" id="Hba_21696">
    <property type="protein sequence ID" value="Hba_21696"/>
    <property type="gene ID" value="Hba_21696"/>
</dbReference>
<sequence>MEKYSNQIIFSPKGVIAPFPLKDSIIISTFLIDNLRGKPTQLEWNNRNCLRKYCIFYLPHRGRKQYHYGYLDFLHLLMIVSLKDTILWAKILEHVSLRGGNYTVMGELDYIICNCNPISCLLIKYIIINLSCVLIGT</sequence>
<name>A0A1I7XV56_HETBA</name>
<dbReference type="Proteomes" id="UP000095283">
    <property type="component" value="Unplaced"/>
</dbReference>
<evidence type="ECO:0000313" key="1">
    <source>
        <dbReference type="Proteomes" id="UP000095283"/>
    </source>
</evidence>
<accession>A0A1I7XV56</accession>